<evidence type="ECO:0000313" key="4">
    <source>
        <dbReference type="EMBL" id="MCD2426077.1"/>
    </source>
</evidence>
<sequence>MKNKRWFILFIATYMLLNPIAAQQFEIEYWSALPDTTGFAGSFAGLVNNRLVVAGGSNFPGGGAPWLGSKKVWYSEVFLLEKKTAAWKKIGHLPRPLGYGVSVSLPEGLLCIGGSNAAGHRAEVLLLQIKEGVLKTDTLQPLPQPLANTCGVKVGNKIYVAGGIAAPDAGTTTAAFYELDLSDGLRSAQWKALASWPGPSRMLAVAAAVGDDFYLFSGARLVNGKREYLRDAYRFSEGTGWTKIAALPYPAVAAASPLMHDRQHLYLLGGDDGSNAGKDLREAHPGFGKKMLVYDFRKNTWSILPDISADMPFIPVTTTAVLWGDHWVLPGGEIKPGIRTPEVLTVLKK</sequence>
<dbReference type="Proteomes" id="UP001199816">
    <property type="component" value="Unassembled WGS sequence"/>
</dbReference>
<keyword evidence="2" id="KW-0677">Repeat</keyword>
<accession>A0ABS8Q0K9</accession>
<reference evidence="4 5" key="1">
    <citation type="submission" date="2021-11" db="EMBL/GenBank/DDBJ databases">
        <title>Genomic of Niabella pedocola.</title>
        <authorList>
            <person name="Wu T."/>
        </authorList>
    </citation>
    <scope>NUCLEOTIDE SEQUENCE [LARGE SCALE GENOMIC DNA]</scope>
    <source>
        <strain evidence="4 5">JCM 31011</strain>
    </source>
</reference>
<gene>
    <name evidence="4" type="ORF">LQ567_25055</name>
</gene>
<protein>
    <submittedName>
        <fullName evidence="4">Galactose oxidase</fullName>
    </submittedName>
</protein>
<proteinExistence type="predicted"/>
<dbReference type="RefSeq" id="WP_231008667.1">
    <property type="nucleotide sequence ID" value="NZ_JAJNEC010000008.1"/>
</dbReference>
<dbReference type="SUPFAM" id="SSF117281">
    <property type="entry name" value="Kelch motif"/>
    <property type="match status" value="1"/>
</dbReference>
<dbReference type="PANTHER" id="PTHR24412">
    <property type="entry name" value="KELCH PROTEIN"/>
    <property type="match status" value="1"/>
</dbReference>
<name>A0ABS8Q0K9_9BACT</name>
<feature type="signal peptide" evidence="3">
    <location>
        <begin position="1"/>
        <end position="24"/>
    </location>
</feature>
<dbReference type="InterPro" id="IPR015915">
    <property type="entry name" value="Kelch-typ_b-propeller"/>
</dbReference>
<organism evidence="4 5">
    <name type="scientific">Niabella pedocola</name>
    <dbReference type="NCBI Taxonomy" id="1752077"/>
    <lineage>
        <taxon>Bacteria</taxon>
        <taxon>Pseudomonadati</taxon>
        <taxon>Bacteroidota</taxon>
        <taxon>Chitinophagia</taxon>
        <taxon>Chitinophagales</taxon>
        <taxon>Chitinophagaceae</taxon>
        <taxon>Niabella</taxon>
    </lineage>
</organism>
<dbReference type="InterPro" id="IPR056734">
    <property type="entry name" value="NANM"/>
</dbReference>
<dbReference type="PANTHER" id="PTHR24412:SF489">
    <property type="entry name" value="RING FINGER DOMAIN AND KELCH REPEAT-CONTAINING PROTEIN DDB_G0271372"/>
    <property type="match status" value="1"/>
</dbReference>
<evidence type="ECO:0000256" key="1">
    <source>
        <dbReference type="ARBA" id="ARBA00022441"/>
    </source>
</evidence>
<keyword evidence="5" id="KW-1185">Reference proteome</keyword>
<keyword evidence="3" id="KW-0732">Signal</keyword>
<dbReference type="Gene3D" id="2.120.10.80">
    <property type="entry name" value="Kelch-type beta propeller"/>
    <property type="match status" value="1"/>
</dbReference>
<evidence type="ECO:0000313" key="5">
    <source>
        <dbReference type="Proteomes" id="UP001199816"/>
    </source>
</evidence>
<dbReference type="EMBL" id="JAJNEC010000008">
    <property type="protein sequence ID" value="MCD2426077.1"/>
    <property type="molecule type" value="Genomic_DNA"/>
</dbReference>
<feature type="chain" id="PRO_5047253088" evidence="3">
    <location>
        <begin position="25"/>
        <end position="349"/>
    </location>
</feature>
<keyword evidence="1" id="KW-0880">Kelch repeat</keyword>
<comment type="caution">
    <text evidence="4">The sequence shown here is derived from an EMBL/GenBank/DDBJ whole genome shotgun (WGS) entry which is preliminary data.</text>
</comment>
<dbReference type="Pfam" id="PF24996">
    <property type="entry name" value="NANM"/>
    <property type="match status" value="2"/>
</dbReference>
<evidence type="ECO:0000256" key="2">
    <source>
        <dbReference type="ARBA" id="ARBA00022737"/>
    </source>
</evidence>
<evidence type="ECO:0000256" key="3">
    <source>
        <dbReference type="SAM" id="SignalP"/>
    </source>
</evidence>